<dbReference type="PANTHER" id="PTHR34068:SF1">
    <property type="entry name" value="UPF0145 PROTEIN YBJQ"/>
    <property type="match status" value="1"/>
</dbReference>
<accession>A0A316AGE6</accession>
<protein>
    <submittedName>
        <fullName evidence="2">Uncharacterized conserved protein YbjQ, UPF0145 family</fullName>
    </submittedName>
</protein>
<dbReference type="InterPro" id="IPR035439">
    <property type="entry name" value="UPF0145_dom_sf"/>
</dbReference>
<dbReference type="OrthoDB" id="9796448at2"/>
<dbReference type="Pfam" id="PF01906">
    <property type="entry name" value="YbjQ_1"/>
    <property type="match status" value="1"/>
</dbReference>
<sequence>MANCCICSSRIGRFGEDKYDLKDGLLACYQCAPLFRKLQKAEGLKQLTAAEDAIRAREHNMTEAAKEAVKNEFERIRVIKKFTILRDQLEEEMQEEITKKDRDYKVTTGYNFEGYKIVNYIDVVHGEVVLGTGIFSEFNAAEADIFGGTSSKFEGKLSKAKIAAQAKMVASAIVNGANAVIGLDFDITTLQNNTFVVLVDGTAVVIERLEE</sequence>
<organism evidence="2 3">
    <name type="scientific">Faecalicatena contorta</name>
    <dbReference type="NCBI Taxonomy" id="39482"/>
    <lineage>
        <taxon>Bacteria</taxon>
        <taxon>Bacillati</taxon>
        <taxon>Bacillota</taxon>
        <taxon>Clostridia</taxon>
        <taxon>Lachnospirales</taxon>
        <taxon>Lachnospiraceae</taxon>
        <taxon>Faecalicatena</taxon>
    </lineage>
</organism>
<keyword evidence="3" id="KW-1185">Reference proteome</keyword>
<dbReference type="InterPro" id="IPR002765">
    <property type="entry name" value="UPF0145_YbjQ-like"/>
</dbReference>
<proteinExistence type="inferred from homology"/>
<evidence type="ECO:0000256" key="1">
    <source>
        <dbReference type="ARBA" id="ARBA00010751"/>
    </source>
</evidence>
<name>A0A316AGE6_9FIRM</name>
<dbReference type="AlphaFoldDB" id="A0A316AGE6"/>
<comment type="similarity">
    <text evidence="1">Belongs to the UPF0145 family.</text>
</comment>
<reference evidence="3" key="1">
    <citation type="submission" date="2017-07" db="EMBL/GenBank/DDBJ databases">
        <authorList>
            <person name="Varghese N."/>
            <person name="Submissions S."/>
        </authorList>
    </citation>
    <scope>NUCLEOTIDE SEQUENCE [LARGE SCALE GENOMIC DNA]</scope>
    <source>
        <strain evidence="3">NLAE-zl-C134</strain>
    </source>
</reference>
<dbReference type="Proteomes" id="UP000254051">
    <property type="component" value="Unassembled WGS sequence"/>
</dbReference>
<dbReference type="RefSeq" id="WP_109712393.1">
    <property type="nucleotide sequence ID" value="NZ_QGDS01000009.1"/>
</dbReference>
<dbReference type="SUPFAM" id="SSF117782">
    <property type="entry name" value="YbjQ-like"/>
    <property type="match status" value="1"/>
</dbReference>
<evidence type="ECO:0000313" key="3">
    <source>
        <dbReference type="Proteomes" id="UP000254051"/>
    </source>
</evidence>
<evidence type="ECO:0000313" key="2">
    <source>
        <dbReference type="EMBL" id="SUQ14987.1"/>
    </source>
</evidence>
<dbReference type="PANTHER" id="PTHR34068">
    <property type="entry name" value="UPF0145 PROTEIN YBJQ"/>
    <property type="match status" value="1"/>
</dbReference>
<dbReference type="Gene3D" id="3.30.110.70">
    <property type="entry name" value="Hypothetical protein apc22750. Chain B"/>
    <property type="match status" value="1"/>
</dbReference>
<gene>
    <name evidence="2" type="ORF">SAMN05216529_10938</name>
</gene>
<dbReference type="EMBL" id="UHJJ01000009">
    <property type="protein sequence ID" value="SUQ14987.1"/>
    <property type="molecule type" value="Genomic_DNA"/>
</dbReference>